<feature type="binding site" evidence="7">
    <location>
        <position position="96"/>
    </location>
    <ligand>
        <name>[2Fe-2S] cluster</name>
        <dbReference type="ChEBI" id="CHEBI:190135"/>
    </ligand>
</feature>
<comment type="caution">
    <text evidence="8">The sequence shown here is derived from an EMBL/GenBank/DDBJ whole genome shotgun (WGS) entry which is preliminary data.</text>
</comment>
<keyword evidence="9" id="KW-1185">Reference proteome</keyword>
<dbReference type="InterPro" id="IPR036249">
    <property type="entry name" value="Thioredoxin-like_sf"/>
</dbReference>
<keyword evidence="4 7" id="KW-0408">Iron</keyword>
<evidence type="ECO:0000313" key="8">
    <source>
        <dbReference type="EMBL" id="GKX31056.1"/>
    </source>
</evidence>
<evidence type="ECO:0000256" key="1">
    <source>
        <dbReference type="ARBA" id="ARBA00010643"/>
    </source>
</evidence>
<comment type="similarity">
    <text evidence="1">Belongs to the complex I 24 kDa subunit family.</text>
</comment>
<dbReference type="Proteomes" id="UP001144256">
    <property type="component" value="Unassembled WGS sequence"/>
</dbReference>
<comment type="cofactor">
    <cofactor evidence="6">
        <name>[2Fe-2S] cluster</name>
        <dbReference type="ChEBI" id="CHEBI:190135"/>
    </cofactor>
</comment>
<dbReference type="InterPro" id="IPR042128">
    <property type="entry name" value="NuoE_dom"/>
</dbReference>
<gene>
    <name evidence="8" type="primary">hymA_2</name>
    <name evidence="8" type="ORF">SH1V18_35360</name>
</gene>
<dbReference type="GO" id="GO:0046872">
    <property type="term" value="F:metal ion binding"/>
    <property type="evidence" value="ECO:0007669"/>
    <property type="project" value="UniProtKB-KW"/>
</dbReference>
<evidence type="ECO:0000256" key="4">
    <source>
        <dbReference type="ARBA" id="ARBA00023004"/>
    </source>
</evidence>
<evidence type="ECO:0000256" key="7">
    <source>
        <dbReference type="PIRSR" id="PIRSR000216-1"/>
    </source>
</evidence>
<feature type="binding site" evidence="7">
    <location>
        <position position="132"/>
    </location>
    <ligand>
        <name>[2Fe-2S] cluster</name>
        <dbReference type="ChEBI" id="CHEBI:190135"/>
    </ligand>
</feature>
<keyword evidence="2 7" id="KW-0001">2Fe-2S</keyword>
<evidence type="ECO:0000256" key="3">
    <source>
        <dbReference type="ARBA" id="ARBA00022723"/>
    </source>
</evidence>
<dbReference type="Gene3D" id="3.40.30.10">
    <property type="entry name" value="Glutaredoxin"/>
    <property type="match status" value="1"/>
</dbReference>
<dbReference type="CDD" id="cd03064">
    <property type="entry name" value="TRX_Fd_NuoE"/>
    <property type="match status" value="1"/>
</dbReference>
<dbReference type="PANTHER" id="PTHR43342">
    <property type="entry name" value="NADH-QUINONE OXIDOREDUCTASE, E SUBUNIT"/>
    <property type="match status" value="1"/>
</dbReference>
<sequence>MDKLKKCQCEDMSEEEKIAIIEEFIDEYKNKEGSLIQVLHIAQTIYGYLPINIQKLIADGLDKPLSEVSGVVSFYSFFSTTPRGKYTIRVCLGTACYVRGGKKILDKLQEILGIGVGETTEDQKFTLEVMRCIGACGLAPAISINDTVYKQVNPDKLSEILEKY</sequence>
<keyword evidence="3 7" id="KW-0479">Metal-binding</keyword>
<dbReference type="Pfam" id="PF01257">
    <property type="entry name" value="2Fe-2S_thioredx"/>
    <property type="match status" value="1"/>
</dbReference>
<evidence type="ECO:0000313" key="9">
    <source>
        <dbReference type="Proteomes" id="UP001144256"/>
    </source>
</evidence>
<evidence type="ECO:0000256" key="6">
    <source>
        <dbReference type="ARBA" id="ARBA00034078"/>
    </source>
</evidence>
<comment type="cofactor">
    <cofactor evidence="7">
        <name>[2Fe-2S] cluster</name>
        <dbReference type="ChEBI" id="CHEBI:190135"/>
    </cofactor>
    <text evidence="7">Binds 1 [2Fe-2S] cluster.</text>
</comment>
<dbReference type="PANTHER" id="PTHR43342:SF2">
    <property type="entry name" value="POTENTIAL NAD-REDUCING HYDROGENASE SUBUNIT"/>
    <property type="match status" value="1"/>
</dbReference>
<dbReference type="EMBL" id="BRLB01000013">
    <property type="protein sequence ID" value="GKX31056.1"/>
    <property type="molecule type" value="Genomic_DNA"/>
</dbReference>
<reference evidence="8" key="1">
    <citation type="submission" date="2022-06" db="EMBL/GenBank/DDBJ databases">
        <title>Vallitalea longa sp. nov., an anaerobic bacterium isolated from marine sediment.</title>
        <authorList>
            <person name="Hirano S."/>
            <person name="Terahara T."/>
            <person name="Mori K."/>
            <person name="Hamada M."/>
            <person name="Matsumoto R."/>
            <person name="Kobayashi T."/>
        </authorList>
    </citation>
    <scope>NUCLEOTIDE SEQUENCE</scope>
    <source>
        <strain evidence="8">SH18-1</strain>
    </source>
</reference>
<evidence type="ECO:0000256" key="2">
    <source>
        <dbReference type="ARBA" id="ARBA00022714"/>
    </source>
</evidence>
<dbReference type="InterPro" id="IPR002023">
    <property type="entry name" value="NuoE-like"/>
</dbReference>
<dbReference type="GO" id="GO:0016491">
    <property type="term" value="F:oxidoreductase activity"/>
    <property type="evidence" value="ECO:0007669"/>
    <property type="project" value="InterPro"/>
</dbReference>
<protein>
    <submittedName>
        <fullName evidence="8">NADH dehydrogenase</fullName>
    </submittedName>
</protein>
<accession>A0A9W5YE90</accession>
<dbReference type="InterPro" id="IPR028431">
    <property type="entry name" value="NADP_DH_HndA-like"/>
</dbReference>
<feature type="binding site" evidence="7">
    <location>
        <position position="91"/>
    </location>
    <ligand>
        <name>[2Fe-2S] cluster</name>
        <dbReference type="ChEBI" id="CHEBI:190135"/>
    </ligand>
</feature>
<dbReference type="RefSeq" id="WP_330680778.1">
    <property type="nucleotide sequence ID" value="NZ_BRLB01000013.1"/>
</dbReference>
<name>A0A9W5YE90_9FIRM</name>
<dbReference type="AlphaFoldDB" id="A0A9W5YE90"/>
<dbReference type="FunFam" id="3.40.30.10:FF:000015">
    <property type="entry name" value="NADH-quinone oxidoreductase subunit E"/>
    <property type="match status" value="1"/>
</dbReference>
<proteinExistence type="inferred from homology"/>
<evidence type="ECO:0000256" key="5">
    <source>
        <dbReference type="ARBA" id="ARBA00023014"/>
    </source>
</evidence>
<organism evidence="8 9">
    <name type="scientific">Vallitalea longa</name>
    <dbReference type="NCBI Taxonomy" id="2936439"/>
    <lineage>
        <taxon>Bacteria</taxon>
        <taxon>Bacillati</taxon>
        <taxon>Bacillota</taxon>
        <taxon>Clostridia</taxon>
        <taxon>Lachnospirales</taxon>
        <taxon>Vallitaleaceae</taxon>
        <taxon>Vallitalea</taxon>
    </lineage>
</organism>
<keyword evidence="5 7" id="KW-0411">Iron-sulfur</keyword>
<feature type="binding site" evidence="7">
    <location>
        <position position="136"/>
    </location>
    <ligand>
        <name>[2Fe-2S] cluster</name>
        <dbReference type="ChEBI" id="CHEBI:190135"/>
    </ligand>
</feature>
<dbReference type="Gene3D" id="1.10.10.1590">
    <property type="entry name" value="NADH-quinone oxidoreductase subunit E"/>
    <property type="match status" value="1"/>
</dbReference>
<dbReference type="SUPFAM" id="SSF52833">
    <property type="entry name" value="Thioredoxin-like"/>
    <property type="match status" value="1"/>
</dbReference>
<dbReference type="PIRSF" id="PIRSF000216">
    <property type="entry name" value="NADH_DH_24kDa"/>
    <property type="match status" value="1"/>
</dbReference>
<dbReference type="GO" id="GO:0051537">
    <property type="term" value="F:2 iron, 2 sulfur cluster binding"/>
    <property type="evidence" value="ECO:0007669"/>
    <property type="project" value="UniProtKB-KW"/>
</dbReference>
<dbReference type="InterPro" id="IPR041921">
    <property type="entry name" value="NuoE_N"/>
</dbReference>